<evidence type="ECO:0000256" key="3">
    <source>
        <dbReference type="ARBA" id="ARBA00022692"/>
    </source>
</evidence>
<dbReference type="Pfam" id="PF09976">
    <property type="entry name" value="TPR_21"/>
    <property type="match status" value="1"/>
</dbReference>
<dbReference type="PIRSF" id="PIRSF006170">
    <property type="entry name" value="YfgM"/>
    <property type="match status" value="1"/>
</dbReference>
<dbReference type="PANTHER" id="PTHR38035:SF1">
    <property type="entry name" value="ANCILLARY SECYEG TRANSLOCON SUBUNIT"/>
    <property type="match status" value="1"/>
</dbReference>
<dbReference type="PANTHER" id="PTHR38035">
    <property type="entry name" value="UPF0070 PROTEIN YFGM"/>
    <property type="match status" value="1"/>
</dbReference>
<keyword evidence="6" id="KW-0143">Chaperone</keyword>
<dbReference type="GO" id="GO:0005886">
    <property type="term" value="C:plasma membrane"/>
    <property type="evidence" value="ECO:0007669"/>
    <property type="project" value="UniProtKB-SubCell"/>
</dbReference>
<evidence type="ECO:0000259" key="10">
    <source>
        <dbReference type="Pfam" id="PF09976"/>
    </source>
</evidence>
<dbReference type="AlphaFoldDB" id="A0A3B0VW76"/>
<evidence type="ECO:0000256" key="4">
    <source>
        <dbReference type="ARBA" id="ARBA00022989"/>
    </source>
</evidence>
<dbReference type="InterPro" id="IPR011990">
    <property type="entry name" value="TPR-like_helical_dom_sf"/>
</dbReference>
<accession>A0A3B0VW76</accession>
<feature type="transmembrane region" description="Helical" evidence="9">
    <location>
        <begin position="23"/>
        <end position="41"/>
    </location>
</feature>
<evidence type="ECO:0000256" key="1">
    <source>
        <dbReference type="ARBA" id="ARBA00004401"/>
    </source>
</evidence>
<evidence type="ECO:0000313" key="11">
    <source>
        <dbReference type="EMBL" id="VAW47905.1"/>
    </source>
</evidence>
<dbReference type="GO" id="GO:0044877">
    <property type="term" value="F:protein-containing complex binding"/>
    <property type="evidence" value="ECO:0007669"/>
    <property type="project" value="InterPro"/>
</dbReference>
<keyword evidence="4 9" id="KW-1133">Transmembrane helix</keyword>
<proteinExistence type="inferred from homology"/>
<organism evidence="11">
    <name type="scientific">hydrothermal vent metagenome</name>
    <dbReference type="NCBI Taxonomy" id="652676"/>
    <lineage>
        <taxon>unclassified sequences</taxon>
        <taxon>metagenomes</taxon>
        <taxon>ecological metagenomes</taxon>
    </lineage>
</organism>
<comment type="subcellular location">
    <subcellularLocation>
        <location evidence="1">Cell membrane</location>
        <topology evidence="1">Single-pass type II membrane protein</topology>
    </subcellularLocation>
</comment>
<dbReference type="InterPro" id="IPR026039">
    <property type="entry name" value="YfgM"/>
</dbReference>
<dbReference type="EMBL" id="UOFA01000375">
    <property type="protein sequence ID" value="VAW47905.1"/>
    <property type="molecule type" value="Genomic_DNA"/>
</dbReference>
<dbReference type="InterPro" id="IPR018704">
    <property type="entry name" value="SecYEG/CpoB_TPR"/>
</dbReference>
<comment type="similarity">
    <text evidence="7">Belongs to the YfgM family.</text>
</comment>
<evidence type="ECO:0000256" key="7">
    <source>
        <dbReference type="ARBA" id="ARBA00024197"/>
    </source>
</evidence>
<evidence type="ECO:0000256" key="8">
    <source>
        <dbReference type="ARBA" id="ARBA00024235"/>
    </source>
</evidence>
<evidence type="ECO:0000256" key="2">
    <source>
        <dbReference type="ARBA" id="ARBA00022475"/>
    </source>
</evidence>
<keyword evidence="5 9" id="KW-0472">Membrane</keyword>
<sequence>MALEEYDDYEQEQIVKEWLSNNWMTIFAGIAIGIGGLWGYGQWQNSKVTHSVAAATEYTQLEAALALTEGAEVNQLINDYEAEFGSNIYTIQARLQAASQLVEADDVAAAKTQYQVLIAAKPDKPIAEMVRLRLARLLVSEGDYDAASTELGLVQSKAYQTIVEEVMGDIYAAQGNHSKAQDAYQLALNEGEGYSGKQIIEMKLADIKAVN</sequence>
<name>A0A3B0VW76_9ZZZZ</name>
<reference evidence="11" key="1">
    <citation type="submission" date="2018-06" db="EMBL/GenBank/DDBJ databases">
        <authorList>
            <person name="Zhirakovskaya E."/>
        </authorList>
    </citation>
    <scope>NUCLEOTIDE SEQUENCE</scope>
</reference>
<feature type="domain" description="Ancillary SecYEG translocon subunit/Cell division coordinator CpoB TPR" evidence="10">
    <location>
        <begin position="16"/>
        <end position="208"/>
    </location>
</feature>
<gene>
    <name evidence="11" type="ORF">MNBD_GAMMA02-1148</name>
</gene>
<dbReference type="SUPFAM" id="SSF48452">
    <property type="entry name" value="TPR-like"/>
    <property type="match status" value="1"/>
</dbReference>
<protein>
    <recommendedName>
        <fullName evidence="8">Ancillary SecYEG translocon subunit</fullName>
    </recommendedName>
</protein>
<dbReference type="Gene3D" id="1.25.40.10">
    <property type="entry name" value="Tetratricopeptide repeat domain"/>
    <property type="match status" value="1"/>
</dbReference>
<keyword evidence="2" id="KW-1003">Cell membrane</keyword>
<evidence type="ECO:0000256" key="9">
    <source>
        <dbReference type="SAM" id="Phobius"/>
    </source>
</evidence>
<keyword evidence="3 9" id="KW-0812">Transmembrane</keyword>
<evidence type="ECO:0000256" key="5">
    <source>
        <dbReference type="ARBA" id="ARBA00023136"/>
    </source>
</evidence>
<evidence type="ECO:0000256" key="6">
    <source>
        <dbReference type="ARBA" id="ARBA00023186"/>
    </source>
</evidence>